<evidence type="ECO:0000313" key="2">
    <source>
        <dbReference type="Proteomes" id="UP000805193"/>
    </source>
</evidence>
<evidence type="ECO:0000313" key="1">
    <source>
        <dbReference type="EMBL" id="KAG0431648.1"/>
    </source>
</evidence>
<accession>A0AC60QFD8</accession>
<protein>
    <submittedName>
        <fullName evidence="1">Uncharacterized protein</fullName>
    </submittedName>
</protein>
<sequence length="313" mass="35299">MEFTPSQIKFAAAEAGVKHLENFTLKYNRKANTIAAVTKDTTTADELTQFKEICTSDGALEFQAVRAQNPNQCKFIVYFKNIPEETDETLLEEVSCRTHNIIQAHIFGPKRSTVLLTFEGTTRPRYVRFCNFTYKVHEYRPKPLVCFNCHRFGHRADICPSENSYCGKCGHEHDESNECTQPPKCRNCGGKHPATDRNCPKRTIPPSSDKNAPPRIPKKPPPTKEDIEAWPELPEKQEKSGQQTTRETRSWADMAGGNHQGGFILEQPIAVGLNTAMEARFQAQDARLDKLEAIIEKLCETVNTLVRAHNGGH</sequence>
<dbReference type="Proteomes" id="UP000805193">
    <property type="component" value="Unassembled WGS sequence"/>
</dbReference>
<comment type="caution">
    <text evidence="1">The sequence shown here is derived from an EMBL/GenBank/DDBJ whole genome shotgun (WGS) entry which is preliminary data.</text>
</comment>
<proteinExistence type="predicted"/>
<dbReference type="EMBL" id="JABSTQ010009208">
    <property type="protein sequence ID" value="KAG0431648.1"/>
    <property type="molecule type" value="Genomic_DNA"/>
</dbReference>
<reference evidence="1 2" key="1">
    <citation type="journal article" date="2020" name="Cell">
        <title>Large-Scale Comparative Analyses of Tick Genomes Elucidate Their Genetic Diversity and Vector Capacities.</title>
        <authorList>
            <consortium name="Tick Genome and Microbiome Consortium (TIGMIC)"/>
            <person name="Jia N."/>
            <person name="Wang J."/>
            <person name="Shi W."/>
            <person name="Du L."/>
            <person name="Sun Y."/>
            <person name="Zhan W."/>
            <person name="Jiang J.F."/>
            <person name="Wang Q."/>
            <person name="Zhang B."/>
            <person name="Ji P."/>
            <person name="Bell-Sakyi L."/>
            <person name="Cui X.M."/>
            <person name="Yuan T.T."/>
            <person name="Jiang B.G."/>
            <person name="Yang W.F."/>
            <person name="Lam T.T."/>
            <person name="Chang Q.C."/>
            <person name="Ding S.J."/>
            <person name="Wang X.J."/>
            <person name="Zhu J.G."/>
            <person name="Ruan X.D."/>
            <person name="Zhao L."/>
            <person name="Wei J.T."/>
            <person name="Ye R.Z."/>
            <person name="Que T.C."/>
            <person name="Du C.H."/>
            <person name="Zhou Y.H."/>
            <person name="Cheng J.X."/>
            <person name="Dai P.F."/>
            <person name="Guo W.B."/>
            <person name="Han X.H."/>
            <person name="Huang E.J."/>
            <person name="Li L.F."/>
            <person name="Wei W."/>
            <person name="Gao Y.C."/>
            <person name="Liu J.Z."/>
            <person name="Shao H.Z."/>
            <person name="Wang X."/>
            <person name="Wang C.C."/>
            <person name="Yang T.C."/>
            <person name="Huo Q.B."/>
            <person name="Li W."/>
            <person name="Chen H.Y."/>
            <person name="Chen S.E."/>
            <person name="Zhou L.G."/>
            <person name="Ni X.B."/>
            <person name="Tian J.H."/>
            <person name="Sheng Y."/>
            <person name="Liu T."/>
            <person name="Pan Y.S."/>
            <person name="Xia L.Y."/>
            <person name="Li J."/>
            <person name="Zhao F."/>
            <person name="Cao W.C."/>
        </authorList>
    </citation>
    <scope>NUCLEOTIDE SEQUENCE [LARGE SCALE GENOMIC DNA]</scope>
    <source>
        <strain evidence="1">Iper-2018</strain>
    </source>
</reference>
<organism evidence="1 2">
    <name type="scientific">Ixodes persulcatus</name>
    <name type="common">Taiga tick</name>
    <dbReference type="NCBI Taxonomy" id="34615"/>
    <lineage>
        <taxon>Eukaryota</taxon>
        <taxon>Metazoa</taxon>
        <taxon>Ecdysozoa</taxon>
        <taxon>Arthropoda</taxon>
        <taxon>Chelicerata</taxon>
        <taxon>Arachnida</taxon>
        <taxon>Acari</taxon>
        <taxon>Parasitiformes</taxon>
        <taxon>Ixodida</taxon>
        <taxon>Ixodoidea</taxon>
        <taxon>Ixodidae</taxon>
        <taxon>Ixodinae</taxon>
        <taxon>Ixodes</taxon>
    </lineage>
</organism>
<keyword evidence="2" id="KW-1185">Reference proteome</keyword>
<name>A0AC60QFD8_IXOPE</name>
<gene>
    <name evidence="1" type="ORF">HPB47_021588</name>
</gene>